<sequence length="215" mass="24091">MKRLASNLLLTLLALTLALGAMACSSELDPTDPGDAYTIFRDALFAGQPDVVWERFDPQTRAYFQERYDRLVQMNQLIESYLPQTDHRLARSQSGVELLASVGDGRELFDHVFEKAEMPDDNAIVFGSGISEIRVSEDGTTALVVTRGAQEFVMIQAEDETWHVDLVGSGDFLDTSFGWLTRNEEALSKTVEDLIAEERQKREAIIADLMNLKLD</sequence>
<organism evidence="2 3">
    <name type="scientific">Lujinxingia vulgaris</name>
    <dbReference type="NCBI Taxonomy" id="2600176"/>
    <lineage>
        <taxon>Bacteria</taxon>
        <taxon>Deltaproteobacteria</taxon>
        <taxon>Bradymonadales</taxon>
        <taxon>Lujinxingiaceae</taxon>
        <taxon>Lujinxingia</taxon>
    </lineage>
</organism>
<evidence type="ECO:0000313" key="3">
    <source>
        <dbReference type="Proteomes" id="UP000321046"/>
    </source>
</evidence>
<feature type="chain" id="PRO_5022926581" description="DUF3828 domain-containing protein" evidence="1">
    <location>
        <begin position="24"/>
        <end position="215"/>
    </location>
</feature>
<evidence type="ECO:0008006" key="4">
    <source>
        <dbReference type="Google" id="ProtNLM"/>
    </source>
</evidence>
<comment type="caution">
    <text evidence="2">The sequence shown here is derived from an EMBL/GenBank/DDBJ whole genome shotgun (WGS) entry which is preliminary data.</text>
</comment>
<dbReference type="OrthoDB" id="5520385at2"/>
<dbReference type="Proteomes" id="UP000321046">
    <property type="component" value="Unassembled WGS sequence"/>
</dbReference>
<dbReference type="RefSeq" id="WP_146975995.1">
    <property type="nucleotide sequence ID" value="NZ_VOSL01000107.1"/>
</dbReference>
<keyword evidence="1" id="KW-0732">Signal</keyword>
<evidence type="ECO:0000313" key="2">
    <source>
        <dbReference type="EMBL" id="TXD32931.1"/>
    </source>
</evidence>
<dbReference type="PROSITE" id="PS51257">
    <property type="entry name" value="PROKAR_LIPOPROTEIN"/>
    <property type="match status" value="1"/>
</dbReference>
<gene>
    <name evidence="2" type="ORF">FRC96_16355</name>
</gene>
<name>A0A5C6X8C2_9DELT</name>
<dbReference type="AlphaFoldDB" id="A0A5C6X8C2"/>
<evidence type="ECO:0000256" key="1">
    <source>
        <dbReference type="SAM" id="SignalP"/>
    </source>
</evidence>
<accession>A0A5C6X8C2</accession>
<reference evidence="2 3" key="1">
    <citation type="submission" date="2019-08" db="EMBL/GenBank/DDBJ databases">
        <title>Bradymonadales sp. TMQ2.</title>
        <authorList>
            <person name="Liang Q."/>
        </authorList>
    </citation>
    <scope>NUCLEOTIDE SEQUENCE [LARGE SCALE GENOMIC DNA]</scope>
    <source>
        <strain evidence="2 3">TMQ2</strain>
    </source>
</reference>
<feature type="signal peptide" evidence="1">
    <location>
        <begin position="1"/>
        <end position="23"/>
    </location>
</feature>
<dbReference type="EMBL" id="VOSL01000107">
    <property type="protein sequence ID" value="TXD32931.1"/>
    <property type="molecule type" value="Genomic_DNA"/>
</dbReference>
<proteinExistence type="predicted"/>
<protein>
    <recommendedName>
        <fullName evidence="4">DUF3828 domain-containing protein</fullName>
    </recommendedName>
</protein>